<evidence type="ECO:0000313" key="6">
    <source>
        <dbReference type="EMBL" id="REH32937.1"/>
    </source>
</evidence>
<dbReference type="GO" id="GO:0003700">
    <property type="term" value="F:DNA-binding transcription factor activity"/>
    <property type="evidence" value="ECO:0007669"/>
    <property type="project" value="TreeGrafter"/>
</dbReference>
<dbReference type="RefSeq" id="WP_170218067.1">
    <property type="nucleotide sequence ID" value="NZ_CP144375.1"/>
</dbReference>
<name>A0A3E0GYQ5_9PSEU</name>
<keyword evidence="2 4" id="KW-0238">DNA-binding</keyword>
<dbReference type="GO" id="GO:0000976">
    <property type="term" value="F:transcription cis-regulatory region binding"/>
    <property type="evidence" value="ECO:0007669"/>
    <property type="project" value="TreeGrafter"/>
</dbReference>
<dbReference type="EMBL" id="QUNO01000020">
    <property type="protein sequence ID" value="REH32937.1"/>
    <property type="molecule type" value="Genomic_DNA"/>
</dbReference>
<dbReference type="InterPro" id="IPR023772">
    <property type="entry name" value="DNA-bd_HTH_TetR-type_CS"/>
</dbReference>
<dbReference type="PROSITE" id="PS50977">
    <property type="entry name" value="HTH_TETR_2"/>
    <property type="match status" value="1"/>
</dbReference>
<evidence type="ECO:0000256" key="3">
    <source>
        <dbReference type="ARBA" id="ARBA00023163"/>
    </source>
</evidence>
<sequence length="197" mass="22358">MTEPRTPGLRERKKLAAMEALRHAAFELFARQGFEQTSVDDIAERAEVSRASFFRYFNAKEDVLNFDDDQRREAFGAELAARGDEPVLDALRAAVKAHVAGMDETTRARTVEYARLMMMGSRTLLGQAYEIRIKWLRLVETQLRERLAGRADVDLVAPQLADLAVSVLETSMRLVSLDTDRDFDEIVDRGFALLTFE</sequence>
<reference evidence="6 7" key="1">
    <citation type="submission" date="2018-08" db="EMBL/GenBank/DDBJ databases">
        <title>Genomic Encyclopedia of Archaeal and Bacterial Type Strains, Phase II (KMG-II): from individual species to whole genera.</title>
        <authorList>
            <person name="Goeker M."/>
        </authorList>
    </citation>
    <scope>NUCLEOTIDE SEQUENCE [LARGE SCALE GENOMIC DNA]</scope>
    <source>
        <strain evidence="6 7">DSM 45791</strain>
    </source>
</reference>
<comment type="caution">
    <text evidence="6">The sequence shown here is derived from an EMBL/GenBank/DDBJ whole genome shotgun (WGS) entry which is preliminary data.</text>
</comment>
<dbReference type="PANTHER" id="PTHR30055">
    <property type="entry name" value="HTH-TYPE TRANSCRIPTIONAL REGULATOR RUTR"/>
    <property type="match status" value="1"/>
</dbReference>
<dbReference type="PROSITE" id="PS01081">
    <property type="entry name" value="HTH_TETR_1"/>
    <property type="match status" value="1"/>
</dbReference>
<keyword evidence="1" id="KW-0805">Transcription regulation</keyword>
<evidence type="ECO:0000256" key="2">
    <source>
        <dbReference type="ARBA" id="ARBA00023125"/>
    </source>
</evidence>
<protein>
    <submittedName>
        <fullName evidence="6">AcrR family transcriptional regulator</fullName>
    </submittedName>
</protein>
<dbReference type="Proteomes" id="UP000256269">
    <property type="component" value="Unassembled WGS sequence"/>
</dbReference>
<dbReference type="Pfam" id="PF00440">
    <property type="entry name" value="TetR_N"/>
    <property type="match status" value="1"/>
</dbReference>
<dbReference type="Gene3D" id="1.10.357.10">
    <property type="entry name" value="Tetracycline Repressor, domain 2"/>
    <property type="match status" value="1"/>
</dbReference>
<feature type="DNA-binding region" description="H-T-H motif" evidence="4">
    <location>
        <begin position="38"/>
        <end position="57"/>
    </location>
</feature>
<evidence type="ECO:0000256" key="4">
    <source>
        <dbReference type="PROSITE-ProRule" id="PRU00335"/>
    </source>
</evidence>
<proteinExistence type="predicted"/>
<accession>A0A3E0GYQ5</accession>
<dbReference type="InterPro" id="IPR001647">
    <property type="entry name" value="HTH_TetR"/>
</dbReference>
<organism evidence="6 7">
    <name type="scientific">Kutzneria buriramensis</name>
    <dbReference type="NCBI Taxonomy" id="1045776"/>
    <lineage>
        <taxon>Bacteria</taxon>
        <taxon>Bacillati</taxon>
        <taxon>Actinomycetota</taxon>
        <taxon>Actinomycetes</taxon>
        <taxon>Pseudonocardiales</taxon>
        <taxon>Pseudonocardiaceae</taxon>
        <taxon>Kutzneria</taxon>
    </lineage>
</organism>
<evidence type="ECO:0000259" key="5">
    <source>
        <dbReference type="PROSITE" id="PS50977"/>
    </source>
</evidence>
<dbReference type="InterPro" id="IPR050109">
    <property type="entry name" value="HTH-type_TetR-like_transc_reg"/>
</dbReference>
<evidence type="ECO:0000313" key="7">
    <source>
        <dbReference type="Proteomes" id="UP000256269"/>
    </source>
</evidence>
<keyword evidence="3" id="KW-0804">Transcription</keyword>
<dbReference type="InterPro" id="IPR009057">
    <property type="entry name" value="Homeodomain-like_sf"/>
</dbReference>
<dbReference type="AlphaFoldDB" id="A0A3E0GYQ5"/>
<dbReference type="PANTHER" id="PTHR30055:SF234">
    <property type="entry name" value="HTH-TYPE TRANSCRIPTIONAL REGULATOR BETI"/>
    <property type="match status" value="1"/>
</dbReference>
<dbReference type="Gene3D" id="1.10.10.60">
    <property type="entry name" value="Homeodomain-like"/>
    <property type="match status" value="1"/>
</dbReference>
<gene>
    <name evidence="6" type="ORF">BCF44_1208</name>
</gene>
<feature type="domain" description="HTH tetR-type" evidence="5">
    <location>
        <begin position="15"/>
        <end position="75"/>
    </location>
</feature>
<evidence type="ECO:0000256" key="1">
    <source>
        <dbReference type="ARBA" id="ARBA00023015"/>
    </source>
</evidence>
<keyword evidence="7" id="KW-1185">Reference proteome</keyword>
<dbReference type="SUPFAM" id="SSF46689">
    <property type="entry name" value="Homeodomain-like"/>
    <property type="match status" value="1"/>
</dbReference>
<dbReference type="PRINTS" id="PR00455">
    <property type="entry name" value="HTHTETR"/>
</dbReference>